<keyword evidence="2" id="KW-0472">Membrane</keyword>
<evidence type="ECO:0000256" key="1">
    <source>
        <dbReference type="SAM" id="MobiDB-lite"/>
    </source>
</evidence>
<feature type="transmembrane region" description="Helical" evidence="2">
    <location>
        <begin position="226"/>
        <end position="248"/>
    </location>
</feature>
<reference evidence="3 4" key="1">
    <citation type="submission" date="2015-10" db="EMBL/GenBank/DDBJ databases">
        <title>Full genome of DAOMC 229536 Phialocephala scopiformis, a fungal endophyte of spruce producing the potent anti-insectan compound rugulosin.</title>
        <authorList>
            <consortium name="DOE Joint Genome Institute"/>
            <person name="Walker A.K."/>
            <person name="Frasz S.L."/>
            <person name="Seifert K.A."/>
            <person name="Miller J.D."/>
            <person name="Mondo S.J."/>
            <person name="Labutti K."/>
            <person name="Lipzen A."/>
            <person name="Dockter R."/>
            <person name="Kennedy M."/>
            <person name="Grigoriev I.V."/>
            <person name="Spatafora J.W."/>
        </authorList>
    </citation>
    <scope>NUCLEOTIDE SEQUENCE [LARGE SCALE GENOMIC DNA]</scope>
    <source>
        <strain evidence="3 4">CBS 120377</strain>
    </source>
</reference>
<dbReference type="GeneID" id="28831447"/>
<accession>A0A132B7F7</accession>
<keyword evidence="4" id="KW-1185">Reference proteome</keyword>
<dbReference type="KEGG" id="psco:LY89DRAFT_766283"/>
<gene>
    <name evidence="3" type="ORF">LY89DRAFT_766283</name>
</gene>
<keyword evidence="2" id="KW-1133">Transmembrane helix</keyword>
<dbReference type="EMBL" id="KQ947439">
    <property type="protein sequence ID" value="KUJ07617.1"/>
    <property type="molecule type" value="Genomic_DNA"/>
</dbReference>
<dbReference type="Proteomes" id="UP000070700">
    <property type="component" value="Unassembled WGS sequence"/>
</dbReference>
<keyword evidence="2" id="KW-0812">Transmembrane</keyword>
<feature type="region of interest" description="Disordered" evidence="1">
    <location>
        <begin position="112"/>
        <end position="131"/>
    </location>
</feature>
<proteinExistence type="predicted"/>
<evidence type="ECO:0000313" key="3">
    <source>
        <dbReference type="EMBL" id="KUJ07617.1"/>
    </source>
</evidence>
<protein>
    <submittedName>
        <fullName evidence="3">Uncharacterized protein</fullName>
    </submittedName>
</protein>
<name>A0A132B7F7_MOLSC</name>
<evidence type="ECO:0000256" key="2">
    <source>
        <dbReference type="SAM" id="Phobius"/>
    </source>
</evidence>
<sequence length="487" mass="54604">MQSTTKFSADSLVEILVQPKPVAVITCTFVYIWATRNYNPTTAPALPVESGPQPGAVPLSPSVEVQQSESHTVKVVMEVQEPGQPFHCPMQDSKLRSQAVSEVGEKVLPLPVYTPTARDGHTSTEKSSQTIRREKVEALKKEMHHIQETEDEDAYEEQEASLLNDEARERLLIALDMDIGDDEIRQVKRAWNATKERVARARLTSGKLAARFRMAMPGILPKRSTIALAFSALSVALGVIGIWFAILYTDCTSYASTFITTSTSVSGCIHFSELYMKWKLLEEIQETVVQIEGLCLKLSQLNHNDISALERSPYTSHTASKLGSFAHRLRVAFVTFQESIVPASGRPHLNNCPLTDSSDDESTTILTPAESEVNFEPPPLSNAMKLERLLAEKREIEKAQDDEMHKLDVCTQEMKEAQHRVKGVILFDIESGEHEKAQAEYVAASLKFLLLMQARDGQNLRLRRIALDIKSLEEEEKNKRQFEKKDI</sequence>
<dbReference type="AlphaFoldDB" id="A0A132B7F7"/>
<dbReference type="InParanoid" id="A0A132B7F7"/>
<evidence type="ECO:0000313" key="4">
    <source>
        <dbReference type="Proteomes" id="UP000070700"/>
    </source>
</evidence>
<organism evidence="3 4">
    <name type="scientific">Mollisia scopiformis</name>
    <name type="common">Conifer needle endophyte fungus</name>
    <name type="synonym">Phialocephala scopiformis</name>
    <dbReference type="NCBI Taxonomy" id="149040"/>
    <lineage>
        <taxon>Eukaryota</taxon>
        <taxon>Fungi</taxon>
        <taxon>Dikarya</taxon>
        <taxon>Ascomycota</taxon>
        <taxon>Pezizomycotina</taxon>
        <taxon>Leotiomycetes</taxon>
        <taxon>Helotiales</taxon>
        <taxon>Mollisiaceae</taxon>
        <taxon>Mollisia</taxon>
    </lineage>
</organism>
<dbReference type="RefSeq" id="XP_018061972.1">
    <property type="nucleotide sequence ID" value="XM_018221721.1"/>
</dbReference>